<accession>A0AAE3QMV0</accession>
<dbReference type="GO" id="GO:0005737">
    <property type="term" value="C:cytoplasm"/>
    <property type="evidence" value="ECO:0007669"/>
    <property type="project" value="TreeGrafter"/>
</dbReference>
<dbReference type="SMART" id="SM00460">
    <property type="entry name" value="TGc"/>
    <property type="match status" value="1"/>
</dbReference>
<protein>
    <submittedName>
        <fullName evidence="2">Transglutaminase domain-containing protein</fullName>
    </submittedName>
</protein>
<feature type="domain" description="Transglutaminase-like" evidence="1">
    <location>
        <begin position="124"/>
        <end position="190"/>
    </location>
</feature>
<gene>
    <name evidence="2" type="ORF">QNI16_17260</name>
</gene>
<dbReference type="InterPro" id="IPR052557">
    <property type="entry name" value="CAP/Cytokinesis_protein"/>
</dbReference>
<organism evidence="2 3">
    <name type="scientific">Xanthocytophaga flava</name>
    <dbReference type="NCBI Taxonomy" id="3048013"/>
    <lineage>
        <taxon>Bacteria</taxon>
        <taxon>Pseudomonadati</taxon>
        <taxon>Bacteroidota</taxon>
        <taxon>Cytophagia</taxon>
        <taxon>Cytophagales</taxon>
        <taxon>Rhodocytophagaceae</taxon>
        <taxon>Xanthocytophaga</taxon>
    </lineage>
</organism>
<proteinExistence type="predicted"/>
<dbReference type="RefSeq" id="WP_313981133.1">
    <property type="nucleotide sequence ID" value="NZ_JASJOS010000007.1"/>
</dbReference>
<sequence>MIAFSLLPVKITFLILFCCFCFSFNLKAQITDDKANDFAKADSMAGLYPNHSLINLKELADKLTNPLDTDVDKFRAIFRWVCDNIESDYGFYVKNKAKREKLHDKPGELEQWNKQSNPYFFRRLLHDHKTICSGYAYLVKELCFQAGITCKIIDGYGRTIDANIGGTGIPNHSWNAVYLANQWYLCDATWSSGVIDSEQKQFISQFDEAYFLAPPALFVRNHYPLDTAWTLLKEKPTLHQFLNGPLIYKKLFPYNALPVYPETFTATATKGEKFSFRFNKGSGLEIKKVELQLVQGSRTISVYPKLYTDAEGLTTIDYVFAHKGTYVVHILFNGDYVFTYTVTVSSR</sequence>
<dbReference type="Gene3D" id="3.10.620.30">
    <property type="match status" value="1"/>
</dbReference>
<evidence type="ECO:0000313" key="3">
    <source>
        <dbReference type="Proteomes" id="UP001241110"/>
    </source>
</evidence>
<evidence type="ECO:0000259" key="1">
    <source>
        <dbReference type="SMART" id="SM00460"/>
    </source>
</evidence>
<dbReference type="InterPro" id="IPR002931">
    <property type="entry name" value="Transglutaminase-like"/>
</dbReference>
<reference evidence="2" key="1">
    <citation type="submission" date="2023-05" db="EMBL/GenBank/DDBJ databases">
        <authorList>
            <person name="Zhang X."/>
        </authorList>
    </citation>
    <scope>NUCLEOTIDE SEQUENCE</scope>
    <source>
        <strain evidence="2">YF14B1</strain>
    </source>
</reference>
<comment type="caution">
    <text evidence="2">The sequence shown here is derived from an EMBL/GenBank/DDBJ whole genome shotgun (WGS) entry which is preliminary data.</text>
</comment>
<dbReference type="InterPro" id="IPR038765">
    <property type="entry name" value="Papain-like_cys_pep_sf"/>
</dbReference>
<name>A0AAE3QMV0_9BACT</name>
<dbReference type="Proteomes" id="UP001241110">
    <property type="component" value="Unassembled WGS sequence"/>
</dbReference>
<dbReference type="PANTHER" id="PTHR46333:SF2">
    <property type="entry name" value="CYTOKINESIS PROTEIN 3"/>
    <property type="match status" value="1"/>
</dbReference>
<evidence type="ECO:0000313" key="2">
    <source>
        <dbReference type="EMBL" id="MDJ1482257.1"/>
    </source>
</evidence>
<dbReference type="AlphaFoldDB" id="A0AAE3QMV0"/>
<dbReference type="EMBL" id="JASJOS010000007">
    <property type="protein sequence ID" value="MDJ1482257.1"/>
    <property type="molecule type" value="Genomic_DNA"/>
</dbReference>
<dbReference type="Pfam" id="PF01841">
    <property type="entry name" value="Transglut_core"/>
    <property type="match status" value="1"/>
</dbReference>
<dbReference type="SUPFAM" id="SSF54001">
    <property type="entry name" value="Cysteine proteinases"/>
    <property type="match status" value="1"/>
</dbReference>
<dbReference type="PANTHER" id="PTHR46333">
    <property type="entry name" value="CYTOKINESIS PROTEIN 3"/>
    <property type="match status" value="1"/>
</dbReference>